<organism evidence="2 3">
    <name type="scientific">Streblomastix strix</name>
    <dbReference type="NCBI Taxonomy" id="222440"/>
    <lineage>
        <taxon>Eukaryota</taxon>
        <taxon>Metamonada</taxon>
        <taxon>Preaxostyla</taxon>
        <taxon>Oxymonadida</taxon>
        <taxon>Streblomastigidae</taxon>
        <taxon>Streblomastix</taxon>
    </lineage>
</organism>
<dbReference type="Proteomes" id="UP000324800">
    <property type="component" value="Unassembled WGS sequence"/>
</dbReference>
<evidence type="ECO:0008006" key="4">
    <source>
        <dbReference type="Google" id="ProtNLM"/>
    </source>
</evidence>
<evidence type="ECO:0000313" key="3">
    <source>
        <dbReference type="Proteomes" id="UP000324800"/>
    </source>
</evidence>
<name>A0A5J4UCK4_9EUKA</name>
<proteinExistence type="predicted"/>
<comment type="caution">
    <text evidence="2">The sequence shown here is derived from an EMBL/GenBank/DDBJ whole genome shotgun (WGS) entry which is preliminary data.</text>
</comment>
<evidence type="ECO:0000256" key="1">
    <source>
        <dbReference type="SAM" id="MobiDB-lite"/>
    </source>
</evidence>
<gene>
    <name evidence="2" type="ORF">EZS28_036224</name>
</gene>
<reference evidence="2 3" key="1">
    <citation type="submission" date="2019-03" db="EMBL/GenBank/DDBJ databases">
        <title>Single cell metagenomics reveals metabolic interactions within the superorganism composed of flagellate Streblomastix strix and complex community of Bacteroidetes bacteria on its surface.</title>
        <authorList>
            <person name="Treitli S.C."/>
            <person name="Kolisko M."/>
            <person name="Husnik F."/>
            <person name="Keeling P."/>
            <person name="Hampl V."/>
        </authorList>
    </citation>
    <scope>NUCLEOTIDE SEQUENCE [LARGE SCALE GENOMIC DNA]</scope>
    <source>
        <strain evidence="2">ST1C</strain>
    </source>
</reference>
<accession>A0A5J4UCK4</accession>
<dbReference type="AlphaFoldDB" id="A0A5J4UCK4"/>
<feature type="non-terminal residue" evidence="2">
    <location>
        <position position="161"/>
    </location>
</feature>
<evidence type="ECO:0000313" key="2">
    <source>
        <dbReference type="EMBL" id="KAA6368248.1"/>
    </source>
</evidence>
<sequence length="161" mass="18505">MQGVVPIAEEDNNNPLQTQQELKVPSADEVEEIFSIKQLTQQEQIESINQLCIRVQNIDKQELFFGIQVSFFTSIVQYIGCGQTGPELALLELVDILTDIGTPMNLNQNAYETNRLYNEMHYSGLIDKIHELLFQEITQEQEKDGQLPISEKIIKLSRIYF</sequence>
<dbReference type="EMBL" id="SNRW01017537">
    <property type="protein sequence ID" value="KAA6368248.1"/>
    <property type="molecule type" value="Genomic_DNA"/>
</dbReference>
<protein>
    <recommendedName>
        <fullName evidence="4">MIF4G domain-containing protein</fullName>
    </recommendedName>
</protein>
<feature type="region of interest" description="Disordered" evidence="1">
    <location>
        <begin position="1"/>
        <end position="21"/>
    </location>
</feature>